<protein>
    <submittedName>
        <fullName evidence="2">Uncharacterized protein</fullName>
    </submittedName>
</protein>
<comment type="caution">
    <text evidence="2">The sequence shown here is derived from an EMBL/GenBank/DDBJ whole genome shotgun (WGS) entry which is preliminary data.</text>
</comment>
<proteinExistence type="predicted"/>
<evidence type="ECO:0000256" key="1">
    <source>
        <dbReference type="SAM" id="SignalP"/>
    </source>
</evidence>
<name>A0A2H0QUK4_9BACT</name>
<keyword evidence="1" id="KW-0732">Signal</keyword>
<feature type="signal peptide" evidence="1">
    <location>
        <begin position="1"/>
        <end position="22"/>
    </location>
</feature>
<sequence>MKYLLYITLGFSLLLAPAVSSAQGNLNIGSAVKTETTTEGAVVFGYSIPEGSQLNLNISCNADAKFFLEETGAVVSCGESYAIPNPGEGGRLKIMPYDVESDTKVTYTLVREMDGETETVAEQVLDMKQTSPTPLFSQISVRQNDPTKARVTTEWKTLEKANISLTVGCDSNDLVLITPRGDRYNCNQTIELDTNSDSGKLELSVENHSTQEGLLFTFVAMRDGEVGALKNISFTFETTTEQVATGETDQSVINRLIAQVKALLQVVAGLFS</sequence>
<reference evidence="2 3" key="1">
    <citation type="submission" date="2017-09" db="EMBL/GenBank/DDBJ databases">
        <title>Depth-based differentiation of microbial function through sediment-hosted aquifers and enrichment of novel symbionts in the deep terrestrial subsurface.</title>
        <authorList>
            <person name="Probst A.J."/>
            <person name="Ladd B."/>
            <person name="Jarett J.K."/>
            <person name="Geller-Mcgrath D.E."/>
            <person name="Sieber C.M."/>
            <person name="Emerson J.B."/>
            <person name="Anantharaman K."/>
            <person name="Thomas B.C."/>
            <person name="Malmstrom R."/>
            <person name="Stieglmeier M."/>
            <person name="Klingl A."/>
            <person name="Woyke T."/>
            <person name="Ryan C.M."/>
            <person name="Banfield J.F."/>
        </authorList>
    </citation>
    <scope>NUCLEOTIDE SEQUENCE [LARGE SCALE GENOMIC DNA]</scope>
    <source>
        <strain evidence="2">CG10_big_fil_rev_8_21_14_0_10_42_12</strain>
    </source>
</reference>
<dbReference type="EMBL" id="PCXL01000013">
    <property type="protein sequence ID" value="PIR37960.1"/>
    <property type="molecule type" value="Genomic_DNA"/>
</dbReference>
<dbReference type="Proteomes" id="UP000231333">
    <property type="component" value="Unassembled WGS sequence"/>
</dbReference>
<accession>A0A2H0QUK4</accession>
<dbReference type="AlphaFoldDB" id="A0A2H0QUK4"/>
<organism evidence="2 3">
    <name type="scientific">Candidatus Zambryskibacteria bacterium CG10_big_fil_rev_8_21_14_0_10_42_12</name>
    <dbReference type="NCBI Taxonomy" id="1975115"/>
    <lineage>
        <taxon>Bacteria</taxon>
        <taxon>Candidatus Zambryskiibacteriota</taxon>
    </lineage>
</organism>
<evidence type="ECO:0000313" key="2">
    <source>
        <dbReference type="EMBL" id="PIR37960.1"/>
    </source>
</evidence>
<evidence type="ECO:0000313" key="3">
    <source>
        <dbReference type="Proteomes" id="UP000231333"/>
    </source>
</evidence>
<feature type="chain" id="PRO_5013607806" evidence="1">
    <location>
        <begin position="23"/>
        <end position="272"/>
    </location>
</feature>
<gene>
    <name evidence="2" type="ORF">COV34_02630</name>
</gene>